<evidence type="ECO:0000256" key="4">
    <source>
        <dbReference type="ARBA" id="ARBA00022989"/>
    </source>
</evidence>
<evidence type="ECO:0000256" key="3">
    <source>
        <dbReference type="ARBA" id="ARBA00022692"/>
    </source>
</evidence>
<sequence length="230" mass="24459">MVLFVWGGGQTVVLITAIVLDPADLSLDSYQRALVVPVFALLLSVPSIPLVERFGRLTLLRVAGAVSTAGCGIIAAFYFLPSGERAHLGWMVMLGAVVVVLPYVCIVGPISFSYANELLPNKTRALGANMVIMSINFSTFILLKVYPDLQAAVGLGGAFVLHAGVSVVQILFAIFCLPETRGMTLEQIQHLFKGVESRAALPVYAEEEAAVPTEDENEEQGAATPVAAIN</sequence>
<evidence type="ECO:0000256" key="5">
    <source>
        <dbReference type="ARBA" id="ARBA00023136"/>
    </source>
</evidence>
<feature type="transmembrane region" description="Helical" evidence="7">
    <location>
        <begin position="92"/>
        <end position="114"/>
    </location>
</feature>
<accession>A0A6A4XCA4</accession>
<feature type="transmembrane region" description="Helical" evidence="7">
    <location>
        <begin position="126"/>
        <end position="146"/>
    </location>
</feature>
<name>A0A6A4XCA4_AMPAM</name>
<keyword evidence="10" id="KW-1185">Reference proteome</keyword>
<keyword evidence="5 7" id="KW-0472">Membrane</keyword>
<evidence type="ECO:0000313" key="9">
    <source>
        <dbReference type="EMBL" id="KAF0313960.1"/>
    </source>
</evidence>
<dbReference type="InterPro" id="IPR020846">
    <property type="entry name" value="MFS_dom"/>
</dbReference>
<dbReference type="Proteomes" id="UP000440578">
    <property type="component" value="Unassembled WGS sequence"/>
</dbReference>
<reference evidence="9 10" key="1">
    <citation type="submission" date="2019-07" db="EMBL/GenBank/DDBJ databases">
        <title>Draft genome assembly of a fouling barnacle, Amphibalanus amphitrite (Darwin, 1854): The first reference genome for Thecostraca.</title>
        <authorList>
            <person name="Kim W."/>
        </authorList>
    </citation>
    <scope>NUCLEOTIDE SEQUENCE [LARGE SCALE GENOMIC DNA]</scope>
    <source>
        <strain evidence="9">SNU_AA5</strain>
        <tissue evidence="9">Soma without cirri and trophi</tissue>
    </source>
</reference>
<dbReference type="Pfam" id="PF00083">
    <property type="entry name" value="Sugar_tr"/>
    <property type="match status" value="1"/>
</dbReference>
<dbReference type="PANTHER" id="PTHR48020">
    <property type="entry name" value="PROTON MYO-INOSITOL COTRANSPORTER"/>
    <property type="match status" value="1"/>
</dbReference>
<keyword evidence="4 7" id="KW-1133">Transmembrane helix</keyword>
<evidence type="ECO:0000256" key="1">
    <source>
        <dbReference type="ARBA" id="ARBA00004141"/>
    </source>
</evidence>
<dbReference type="GO" id="GO:0022857">
    <property type="term" value="F:transmembrane transporter activity"/>
    <property type="evidence" value="ECO:0007669"/>
    <property type="project" value="InterPro"/>
</dbReference>
<comment type="subcellular location">
    <subcellularLocation>
        <location evidence="1">Membrane</location>
        <topology evidence="1">Multi-pass membrane protein</topology>
    </subcellularLocation>
</comment>
<feature type="domain" description="Major facilitator superfamily (MFS) profile" evidence="8">
    <location>
        <begin position="1"/>
        <end position="181"/>
    </location>
</feature>
<feature type="transmembrane region" description="Helical" evidence="7">
    <location>
        <begin position="58"/>
        <end position="80"/>
    </location>
</feature>
<evidence type="ECO:0000259" key="8">
    <source>
        <dbReference type="PROSITE" id="PS50850"/>
    </source>
</evidence>
<dbReference type="AlphaFoldDB" id="A0A6A4XCA4"/>
<feature type="region of interest" description="Disordered" evidence="6">
    <location>
        <begin position="209"/>
        <end position="230"/>
    </location>
</feature>
<keyword evidence="3 7" id="KW-0812">Transmembrane</keyword>
<dbReference type="OrthoDB" id="6612291at2759"/>
<dbReference type="Gene3D" id="1.20.1250.20">
    <property type="entry name" value="MFS general substrate transporter like domains"/>
    <property type="match status" value="1"/>
</dbReference>
<dbReference type="InterPro" id="IPR036259">
    <property type="entry name" value="MFS_trans_sf"/>
</dbReference>
<dbReference type="EMBL" id="VIIS01000062">
    <property type="protein sequence ID" value="KAF0313960.1"/>
    <property type="molecule type" value="Genomic_DNA"/>
</dbReference>
<evidence type="ECO:0000256" key="6">
    <source>
        <dbReference type="SAM" id="MobiDB-lite"/>
    </source>
</evidence>
<organism evidence="9 10">
    <name type="scientific">Amphibalanus amphitrite</name>
    <name type="common">Striped barnacle</name>
    <name type="synonym">Balanus amphitrite</name>
    <dbReference type="NCBI Taxonomy" id="1232801"/>
    <lineage>
        <taxon>Eukaryota</taxon>
        <taxon>Metazoa</taxon>
        <taxon>Ecdysozoa</taxon>
        <taxon>Arthropoda</taxon>
        <taxon>Crustacea</taxon>
        <taxon>Multicrustacea</taxon>
        <taxon>Cirripedia</taxon>
        <taxon>Thoracica</taxon>
        <taxon>Thoracicalcarea</taxon>
        <taxon>Balanomorpha</taxon>
        <taxon>Balanoidea</taxon>
        <taxon>Balanidae</taxon>
        <taxon>Amphibalaninae</taxon>
        <taxon>Amphibalanus</taxon>
    </lineage>
</organism>
<keyword evidence="2" id="KW-0813">Transport</keyword>
<dbReference type="InterPro" id="IPR050814">
    <property type="entry name" value="Myo-inositol_Transporter"/>
</dbReference>
<dbReference type="GO" id="GO:0016020">
    <property type="term" value="C:membrane"/>
    <property type="evidence" value="ECO:0007669"/>
    <property type="project" value="UniProtKB-SubCell"/>
</dbReference>
<comment type="caution">
    <text evidence="9">The sequence shown here is derived from an EMBL/GenBank/DDBJ whole genome shotgun (WGS) entry which is preliminary data.</text>
</comment>
<feature type="transmembrane region" description="Helical" evidence="7">
    <location>
        <begin position="152"/>
        <end position="177"/>
    </location>
</feature>
<feature type="transmembrane region" description="Helical" evidence="7">
    <location>
        <begin position="33"/>
        <end position="51"/>
    </location>
</feature>
<dbReference type="SUPFAM" id="SSF103473">
    <property type="entry name" value="MFS general substrate transporter"/>
    <property type="match status" value="1"/>
</dbReference>
<evidence type="ECO:0000313" key="10">
    <source>
        <dbReference type="Proteomes" id="UP000440578"/>
    </source>
</evidence>
<feature type="compositionally biased region" description="Acidic residues" evidence="6">
    <location>
        <begin position="209"/>
        <end position="219"/>
    </location>
</feature>
<dbReference type="InterPro" id="IPR005828">
    <property type="entry name" value="MFS_sugar_transport-like"/>
</dbReference>
<evidence type="ECO:0000256" key="2">
    <source>
        <dbReference type="ARBA" id="ARBA00022448"/>
    </source>
</evidence>
<evidence type="ECO:0000256" key="7">
    <source>
        <dbReference type="SAM" id="Phobius"/>
    </source>
</evidence>
<proteinExistence type="predicted"/>
<dbReference type="PANTHER" id="PTHR48020:SF12">
    <property type="entry name" value="PROTON MYO-INOSITOL COTRANSPORTER"/>
    <property type="match status" value="1"/>
</dbReference>
<protein>
    <submittedName>
        <fullName evidence="9">Facilitated trehalose transporter Tret1-2</fullName>
    </submittedName>
</protein>
<dbReference type="PROSITE" id="PS50850">
    <property type="entry name" value="MFS"/>
    <property type="match status" value="1"/>
</dbReference>
<gene>
    <name evidence="9" type="primary">Tret1-2_6</name>
    <name evidence="9" type="ORF">FJT64_015541</name>
</gene>